<dbReference type="PIRSF" id="PIRSF000847">
    <property type="entry name" value="Phos_ph_gly_syn"/>
    <property type="match status" value="1"/>
</dbReference>
<evidence type="ECO:0000256" key="1">
    <source>
        <dbReference type="ARBA" id="ARBA00004141"/>
    </source>
</evidence>
<evidence type="ECO:0000256" key="14">
    <source>
        <dbReference type="ARBA" id="ARBA00023264"/>
    </source>
</evidence>
<evidence type="ECO:0000256" key="7">
    <source>
        <dbReference type="ARBA" id="ARBA00022516"/>
    </source>
</evidence>
<evidence type="ECO:0000256" key="17">
    <source>
        <dbReference type="SAM" id="Phobius"/>
    </source>
</evidence>
<dbReference type="EMBL" id="SLWL01000002">
    <property type="protein sequence ID" value="TCO15283.1"/>
    <property type="molecule type" value="Genomic_DNA"/>
</dbReference>
<feature type="transmembrane region" description="Helical" evidence="17">
    <location>
        <begin position="152"/>
        <end position="171"/>
    </location>
</feature>
<dbReference type="FunFam" id="1.20.120.1760:FF:000033">
    <property type="entry name" value="CDP-alcohol phosphatidyltransferase"/>
    <property type="match status" value="1"/>
</dbReference>
<dbReference type="Pfam" id="PF01066">
    <property type="entry name" value="CDP-OH_P_transf"/>
    <property type="match status" value="1"/>
</dbReference>
<comment type="caution">
    <text evidence="18">The sequence shown here is derived from an EMBL/GenBank/DDBJ whole genome shotgun (WGS) entry which is preliminary data.</text>
</comment>
<evidence type="ECO:0000256" key="16">
    <source>
        <dbReference type="RuleBase" id="RU003750"/>
    </source>
</evidence>
<keyword evidence="7" id="KW-0444">Lipid biosynthesis</keyword>
<evidence type="ECO:0000256" key="12">
    <source>
        <dbReference type="ARBA" id="ARBA00023136"/>
    </source>
</evidence>
<evidence type="ECO:0000256" key="10">
    <source>
        <dbReference type="ARBA" id="ARBA00022989"/>
    </source>
</evidence>
<protein>
    <recommendedName>
        <fullName evidence="6">CDP-diacylglycerol--glycerol-3-phosphate 3-phosphatidyltransferase</fullName>
        <ecNumber evidence="5">2.7.8.5</ecNumber>
    </recommendedName>
</protein>
<evidence type="ECO:0000256" key="2">
    <source>
        <dbReference type="ARBA" id="ARBA00005042"/>
    </source>
</evidence>
<comment type="subcellular location">
    <subcellularLocation>
        <location evidence="1">Membrane</location>
        <topology evidence="1">Multi-pass membrane protein</topology>
    </subcellularLocation>
</comment>
<dbReference type="Proteomes" id="UP000294881">
    <property type="component" value="Unassembled WGS sequence"/>
</dbReference>
<proteinExistence type="inferred from homology"/>
<keyword evidence="8 16" id="KW-0808">Transferase</keyword>
<keyword evidence="10 17" id="KW-1133">Transmembrane helix</keyword>
<feature type="transmembrane region" description="Helical" evidence="17">
    <location>
        <begin position="12"/>
        <end position="36"/>
    </location>
</feature>
<sequence>MTIPNLITVARLLMVPLVVVMIGAGHWAAAFAIFLLAGVSDAIDGFIARRWGMQSELGAYLDPLADKALLVSIYVALAIHGVLPGWVAIVVVFRDIMIVAALLLSMLLDKPMEVRPLIVSKLNTGAQIGFAALMLGSNAFGGAPPLLVEVGLMLTVALTLCSAGAYLVLWLRHMAA</sequence>
<evidence type="ECO:0000256" key="4">
    <source>
        <dbReference type="ARBA" id="ARBA00010441"/>
    </source>
</evidence>
<dbReference type="GO" id="GO:0008444">
    <property type="term" value="F:CDP-diacylglycerol-glycerol-3-phosphate 3-phosphatidyltransferase activity"/>
    <property type="evidence" value="ECO:0007669"/>
    <property type="project" value="UniProtKB-EC"/>
</dbReference>
<comment type="similarity">
    <text evidence="4 16">Belongs to the CDP-alcohol phosphatidyltransferase class-I family.</text>
</comment>
<evidence type="ECO:0000256" key="11">
    <source>
        <dbReference type="ARBA" id="ARBA00023098"/>
    </source>
</evidence>
<accession>A0A4R2GWR4</accession>
<keyword evidence="12 17" id="KW-0472">Membrane</keyword>
<keyword evidence="11" id="KW-0443">Lipid metabolism</keyword>
<comment type="pathway">
    <text evidence="3">Lipid metabolism.</text>
</comment>
<comment type="catalytic activity">
    <reaction evidence="15">
        <text>a CDP-1,2-diacyl-sn-glycerol + sn-glycerol 3-phosphate = a 1,2-diacyl-sn-glycero-3-phospho-(1'-sn-glycero-3'-phosphate) + CMP + H(+)</text>
        <dbReference type="Rhea" id="RHEA:12593"/>
        <dbReference type="ChEBI" id="CHEBI:15378"/>
        <dbReference type="ChEBI" id="CHEBI:57597"/>
        <dbReference type="ChEBI" id="CHEBI:58332"/>
        <dbReference type="ChEBI" id="CHEBI:60110"/>
        <dbReference type="ChEBI" id="CHEBI:60377"/>
        <dbReference type="EC" id="2.7.8.5"/>
    </reaction>
</comment>
<keyword evidence="19" id="KW-1185">Reference proteome</keyword>
<organism evidence="18 19">
    <name type="scientific">Camelimonas lactis</name>
    <dbReference type="NCBI Taxonomy" id="659006"/>
    <lineage>
        <taxon>Bacteria</taxon>
        <taxon>Pseudomonadati</taxon>
        <taxon>Pseudomonadota</taxon>
        <taxon>Alphaproteobacteria</taxon>
        <taxon>Hyphomicrobiales</taxon>
        <taxon>Chelatococcaceae</taxon>
        <taxon>Camelimonas</taxon>
    </lineage>
</organism>
<comment type="pathway">
    <text evidence="2">Phospholipid metabolism; phosphatidylglycerol biosynthesis; phosphatidylglycerol from CDP-diacylglycerol: step 1/2.</text>
</comment>
<dbReference type="OrthoDB" id="9796672at2"/>
<dbReference type="InterPro" id="IPR043130">
    <property type="entry name" value="CDP-OH_PTrfase_TM_dom"/>
</dbReference>
<keyword evidence="14" id="KW-1208">Phospholipid metabolism</keyword>
<evidence type="ECO:0000256" key="13">
    <source>
        <dbReference type="ARBA" id="ARBA00023209"/>
    </source>
</evidence>
<reference evidence="18 19" key="1">
    <citation type="submission" date="2019-03" db="EMBL/GenBank/DDBJ databases">
        <title>Genomic Encyclopedia of Type Strains, Phase IV (KMG-IV): sequencing the most valuable type-strain genomes for metagenomic binning, comparative biology and taxonomic classification.</title>
        <authorList>
            <person name="Goeker M."/>
        </authorList>
    </citation>
    <scope>NUCLEOTIDE SEQUENCE [LARGE SCALE GENOMIC DNA]</scope>
    <source>
        <strain evidence="18 19">DSM 22958</strain>
    </source>
</reference>
<evidence type="ECO:0000256" key="8">
    <source>
        <dbReference type="ARBA" id="ARBA00022679"/>
    </source>
</evidence>
<dbReference type="PROSITE" id="PS00379">
    <property type="entry name" value="CDP_ALCOHOL_P_TRANSF"/>
    <property type="match status" value="1"/>
</dbReference>
<evidence type="ECO:0000256" key="15">
    <source>
        <dbReference type="ARBA" id="ARBA00048586"/>
    </source>
</evidence>
<gene>
    <name evidence="18" type="ORF">EV666_102262</name>
</gene>
<keyword evidence="13" id="KW-0594">Phospholipid biosynthesis</keyword>
<dbReference type="InterPro" id="IPR004570">
    <property type="entry name" value="Phosphatidylglycerol_P_synth"/>
</dbReference>
<dbReference type="InterPro" id="IPR000462">
    <property type="entry name" value="CDP-OH_P_trans"/>
</dbReference>
<dbReference type="InterPro" id="IPR048254">
    <property type="entry name" value="CDP_ALCOHOL_P_TRANSF_CS"/>
</dbReference>
<evidence type="ECO:0000256" key="5">
    <source>
        <dbReference type="ARBA" id="ARBA00013170"/>
    </source>
</evidence>
<dbReference type="GO" id="GO:0046474">
    <property type="term" value="P:glycerophospholipid biosynthetic process"/>
    <property type="evidence" value="ECO:0007669"/>
    <property type="project" value="TreeGrafter"/>
</dbReference>
<dbReference type="RefSeq" id="WP_132003571.1">
    <property type="nucleotide sequence ID" value="NZ_JBHUNN010000002.1"/>
</dbReference>
<dbReference type="PANTHER" id="PTHR14269:SF62">
    <property type="entry name" value="CDP-DIACYLGLYCEROL--GLYCEROL-3-PHOSPHATE 3-PHOSPHATIDYLTRANSFERASE 1, CHLOROPLASTIC"/>
    <property type="match status" value="1"/>
</dbReference>
<evidence type="ECO:0000256" key="3">
    <source>
        <dbReference type="ARBA" id="ARBA00005189"/>
    </source>
</evidence>
<dbReference type="InterPro" id="IPR050324">
    <property type="entry name" value="CDP-alcohol_PTase-I"/>
</dbReference>
<dbReference type="PANTHER" id="PTHR14269">
    <property type="entry name" value="CDP-DIACYLGLYCEROL--GLYCEROL-3-PHOSPHATE 3-PHOSPHATIDYLTRANSFERASE-RELATED"/>
    <property type="match status" value="1"/>
</dbReference>
<keyword evidence="9 17" id="KW-0812">Transmembrane</keyword>
<dbReference type="EC" id="2.7.8.5" evidence="5"/>
<dbReference type="GO" id="GO:0016020">
    <property type="term" value="C:membrane"/>
    <property type="evidence" value="ECO:0007669"/>
    <property type="project" value="UniProtKB-SubCell"/>
</dbReference>
<evidence type="ECO:0000256" key="6">
    <source>
        <dbReference type="ARBA" id="ARBA00014944"/>
    </source>
</evidence>
<dbReference type="AlphaFoldDB" id="A0A4R2GWR4"/>
<name>A0A4R2GWR4_9HYPH</name>
<evidence type="ECO:0000313" key="18">
    <source>
        <dbReference type="EMBL" id="TCO15283.1"/>
    </source>
</evidence>
<evidence type="ECO:0000256" key="9">
    <source>
        <dbReference type="ARBA" id="ARBA00022692"/>
    </source>
</evidence>
<dbReference type="Gene3D" id="1.20.120.1760">
    <property type="match status" value="1"/>
</dbReference>
<evidence type="ECO:0000313" key="19">
    <source>
        <dbReference type="Proteomes" id="UP000294881"/>
    </source>
</evidence>